<proteinExistence type="predicted"/>
<sequence>MNIALDDKGMEMLVDALADKLVDRMKPFVEELVAEEKNFDEILNQQELKQKIFKRIGNDNIAAVTAEQDFPKFYIGNNRTPSFSRKAVDKWIEEHQQYH</sequence>
<dbReference type="AlphaFoldDB" id="A0A2D1KMR1"/>
<reference evidence="1 2" key="1">
    <citation type="submission" date="2016-10" db="EMBL/GenBank/DDBJ databases">
        <title>The whole genome sequencing and assembly of L. cotyniformis subsp. torquens DSM 20004 strain.</title>
        <authorList>
            <person name="Park M.-K."/>
            <person name="Lee Y.-J."/>
            <person name="Yi H."/>
            <person name="Bahn Y.-S."/>
            <person name="Kim J.F."/>
            <person name="Lee D.-W."/>
        </authorList>
    </citation>
    <scope>NUCLEOTIDE SEQUENCE [LARGE SCALE GENOMIC DNA]</scope>
    <source>
        <strain evidence="1 2">DSM 20004</strain>
    </source>
</reference>
<organism evidence="1 2">
    <name type="scientific">Loigolactobacillus coryniformis subsp. torquens DSM 20004 = KCTC 3535</name>
    <dbReference type="NCBI Taxonomy" id="1423822"/>
    <lineage>
        <taxon>Bacteria</taxon>
        <taxon>Bacillati</taxon>
        <taxon>Bacillota</taxon>
        <taxon>Bacilli</taxon>
        <taxon>Lactobacillales</taxon>
        <taxon>Lactobacillaceae</taxon>
        <taxon>Loigolactobacillus</taxon>
    </lineage>
</organism>
<gene>
    <name evidence="1" type="ORF">LC20004_05465</name>
</gene>
<protein>
    <submittedName>
        <fullName evidence="1">Uncharacterized protein</fullName>
    </submittedName>
</protein>
<dbReference type="Proteomes" id="UP000223559">
    <property type="component" value="Chromosome"/>
</dbReference>
<keyword evidence="2" id="KW-1185">Reference proteome</keyword>
<accession>A0A2D1KMR1</accession>
<dbReference type="KEGG" id="lcy:LC20004_05465"/>
<dbReference type="RefSeq" id="WP_010012995.1">
    <property type="nucleotide sequence ID" value="NZ_AEOS01000102.1"/>
</dbReference>
<name>A0A2D1KMR1_9LACO</name>
<evidence type="ECO:0000313" key="1">
    <source>
        <dbReference type="EMBL" id="ATO43388.1"/>
    </source>
</evidence>
<dbReference type="EMBL" id="CP017697">
    <property type="protein sequence ID" value="ATO43388.1"/>
    <property type="molecule type" value="Genomic_DNA"/>
</dbReference>
<evidence type="ECO:0000313" key="2">
    <source>
        <dbReference type="Proteomes" id="UP000223559"/>
    </source>
</evidence>